<dbReference type="InterPro" id="IPR036867">
    <property type="entry name" value="R3H_dom_sf"/>
</dbReference>
<dbReference type="InterPro" id="IPR058525">
    <property type="entry name" value="DUF8212"/>
</dbReference>
<dbReference type="GO" id="GO:0003676">
    <property type="term" value="F:nucleic acid binding"/>
    <property type="evidence" value="ECO:0007669"/>
    <property type="project" value="UniProtKB-UniRule"/>
</dbReference>
<feature type="domain" description="R3H" evidence="2">
    <location>
        <begin position="878"/>
        <end position="944"/>
    </location>
</feature>
<dbReference type="PANTHER" id="PTHR10622:SF10">
    <property type="entry name" value="HET DOMAIN-CONTAINING PROTEIN"/>
    <property type="match status" value="1"/>
</dbReference>
<dbReference type="STRING" id="1077348.A0A2G8SFL8"/>
<protein>
    <recommendedName>
        <fullName evidence="2">R3H domain-containing protein</fullName>
    </recommendedName>
</protein>
<accession>A0A2G8SFL8</accession>
<dbReference type="AlphaFoldDB" id="A0A2G8SFL8"/>
<gene>
    <name evidence="3" type="ORF">GSI_05278</name>
</gene>
<dbReference type="SUPFAM" id="SSF82708">
    <property type="entry name" value="R3H domain"/>
    <property type="match status" value="1"/>
</dbReference>
<dbReference type="InterPro" id="IPR010730">
    <property type="entry name" value="HET"/>
</dbReference>
<reference evidence="3 4" key="1">
    <citation type="journal article" date="2015" name="Sci. Rep.">
        <title>Chromosome-level genome map provides insights into diverse defense mechanisms in the medicinal fungus Ganoderma sinense.</title>
        <authorList>
            <person name="Zhu Y."/>
            <person name="Xu J."/>
            <person name="Sun C."/>
            <person name="Zhou S."/>
            <person name="Xu H."/>
            <person name="Nelson D.R."/>
            <person name="Qian J."/>
            <person name="Song J."/>
            <person name="Luo H."/>
            <person name="Xiang L."/>
            <person name="Li Y."/>
            <person name="Xu Z."/>
            <person name="Ji A."/>
            <person name="Wang L."/>
            <person name="Lu S."/>
            <person name="Hayward A."/>
            <person name="Sun W."/>
            <person name="Li X."/>
            <person name="Schwartz D.C."/>
            <person name="Wang Y."/>
            <person name="Chen S."/>
        </authorList>
    </citation>
    <scope>NUCLEOTIDE SEQUENCE [LARGE SCALE GENOMIC DNA]</scope>
    <source>
        <strain evidence="3 4">ZZ0214-1</strain>
    </source>
</reference>
<keyword evidence="4" id="KW-1185">Reference proteome</keyword>
<dbReference type="Pfam" id="PF01424">
    <property type="entry name" value="R3H"/>
    <property type="match status" value="1"/>
</dbReference>
<sequence>MRLLNTTSGRFQWVNDPRQVRYAILSHVWSKEGDRDFPEQTYQRVCDLQSLSDAQHEESVVPHLCEKIRRFCEVAKQHGLALAWADTCCIDKTNHAELSEAITSMYSWYCYAEVCYAFLPDVSDSIATSKGRAQFRGSRWHGRGWTLQELLGPRVVLFLDVKWNVIGSKRTLAHLITQRTGIDHAVLTHSTPVHKVSVATRMSWAARRETTYVEDEAYSLMGIFGIYISPAYGEKQYAFIRFQEELMKRDADQSLFIWGDFLPNANIISPEPPLGSTSSSLSPTSLNFPSPSSHGNLLAWSPKAFKFSTDVIHLDPDEFANLVGFPSSNVAGNHQVFIPTPHGIQTNMLLLHGSIEASGVFLVSYLALLSCKDTHDRLFALFLHPRSPHDLSFNSFFVGPDHTTIAGPDWVSIASSTSARVTTIDLNVVRKNLFSPEVIRVHSPRLLMEETQQRDASIRYRLSAAPDGFEVNIAGWSSYLLALQGYNVDQTSPKPEGESKFSTRIQISRRNQQVVIDLSCCMECYRTRPGALRVDVHSHNGPSSVPHFVRKGLHTTPSDLAAHVSQWDVSFDTATRMIPLNGQNDENNQNNQKHVTLGLTVAAHDQASKGGLDLTRTSRLKSLQLSIELATPLPRSLSLLPSNNTSSFPSTPLQRHPELPRVHAYGVVDGAIASTNASLTPQAETITRTSSPIPEEHAHVASISTHNTPQVDSKKDVIEVRTCLVIRHIPPHFPYREPLDLIKTRTGKTPYAWKCIPDNSNPKSIIADFRNHRDAEAVKESLNGYYWQQHSIKVDYRRLLAPIHTTLQRPQRTNLSASSPPPTTPSSISTAPVTSIPLQASVSSKSPPGAVQSNSHRLAFVPTYRSLHPPSKELDINDPWVLETYIRIIMFQNDPHRPTECLTFPSILSSEQRYTVHLLAQKLGASAESTGSGTERRIVVRVSPP</sequence>
<comment type="caution">
    <text evidence="3">The sequence shown here is derived from an EMBL/GenBank/DDBJ whole genome shotgun (WGS) entry which is preliminary data.</text>
</comment>
<name>A0A2G8SFL8_9APHY</name>
<evidence type="ECO:0000256" key="1">
    <source>
        <dbReference type="SAM" id="MobiDB-lite"/>
    </source>
</evidence>
<dbReference type="EMBL" id="AYKW01000010">
    <property type="protein sequence ID" value="PIL32575.1"/>
    <property type="molecule type" value="Genomic_DNA"/>
</dbReference>
<organism evidence="3 4">
    <name type="scientific">Ganoderma sinense ZZ0214-1</name>
    <dbReference type="NCBI Taxonomy" id="1077348"/>
    <lineage>
        <taxon>Eukaryota</taxon>
        <taxon>Fungi</taxon>
        <taxon>Dikarya</taxon>
        <taxon>Basidiomycota</taxon>
        <taxon>Agaricomycotina</taxon>
        <taxon>Agaricomycetes</taxon>
        <taxon>Polyporales</taxon>
        <taxon>Polyporaceae</taxon>
        <taxon>Ganoderma</taxon>
    </lineage>
</organism>
<dbReference type="Gene3D" id="3.30.1370.50">
    <property type="entry name" value="R3H-like domain"/>
    <property type="match status" value="1"/>
</dbReference>
<evidence type="ECO:0000259" key="2">
    <source>
        <dbReference type="PROSITE" id="PS51061"/>
    </source>
</evidence>
<dbReference type="InterPro" id="IPR001374">
    <property type="entry name" value="R3H_dom"/>
</dbReference>
<feature type="region of interest" description="Disordered" evidence="1">
    <location>
        <begin position="810"/>
        <end position="831"/>
    </location>
</feature>
<dbReference type="Pfam" id="PF26640">
    <property type="entry name" value="DUF8212"/>
    <property type="match status" value="1"/>
</dbReference>
<dbReference type="Proteomes" id="UP000230002">
    <property type="component" value="Unassembled WGS sequence"/>
</dbReference>
<evidence type="ECO:0000313" key="3">
    <source>
        <dbReference type="EMBL" id="PIL32575.1"/>
    </source>
</evidence>
<dbReference type="PROSITE" id="PS51061">
    <property type="entry name" value="R3H"/>
    <property type="match status" value="1"/>
</dbReference>
<feature type="region of interest" description="Disordered" evidence="1">
    <location>
        <begin position="926"/>
        <end position="945"/>
    </location>
</feature>
<proteinExistence type="predicted"/>
<dbReference type="Pfam" id="PF06985">
    <property type="entry name" value="HET"/>
    <property type="match status" value="1"/>
</dbReference>
<evidence type="ECO:0000313" key="4">
    <source>
        <dbReference type="Proteomes" id="UP000230002"/>
    </source>
</evidence>
<dbReference type="PANTHER" id="PTHR10622">
    <property type="entry name" value="HET DOMAIN-CONTAINING PROTEIN"/>
    <property type="match status" value="1"/>
</dbReference>